<dbReference type="EMBL" id="JANKBY010000213">
    <property type="protein sequence ID" value="MCR1823928.1"/>
    <property type="molecule type" value="Genomic_DNA"/>
</dbReference>
<keyword evidence="2" id="KW-1185">Reference proteome</keyword>
<sequence length="49" mass="5559">MNNNYKVAISRIDLYSKKYENVSTNNKEAVKNISIKGGLIEVLINMISK</sequence>
<dbReference type="AlphaFoldDB" id="A0A9X2MD27"/>
<accession>A0A9X2MD27</accession>
<gene>
    <name evidence="1" type="ORF">NSA58_14145</name>
</gene>
<evidence type="ECO:0000313" key="1">
    <source>
        <dbReference type="EMBL" id="MCR1823928.1"/>
    </source>
</evidence>
<protein>
    <submittedName>
        <fullName evidence="1">Uncharacterized protein</fullName>
    </submittedName>
</protein>
<dbReference type="Proteomes" id="UP001140817">
    <property type="component" value="Unassembled WGS sequence"/>
</dbReference>
<dbReference type="RefSeq" id="WP_257560606.1">
    <property type="nucleotide sequence ID" value="NZ_JANKBY010000213.1"/>
</dbReference>
<reference evidence="1" key="1">
    <citation type="submission" date="2022-07" db="EMBL/GenBank/DDBJ databases">
        <title>Enhanced cultured diversity of the mouse gut microbiota enables custom-made synthetic communities.</title>
        <authorList>
            <person name="Afrizal A."/>
        </authorList>
    </citation>
    <scope>NUCLEOTIDE SEQUENCE</scope>
    <source>
        <strain evidence="1">DSM 29186</strain>
    </source>
</reference>
<proteinExistence type="predicted"/>
<comment type="caution">
    <text evidence="1">The sequence shown here is derived from an EMBL/GenBank/DDBJ whole genome shotgun (WGS) entry which is preliminary data.</text>
</comment>
<name>A0A9X2MD27_9FIRM</name>
<evidence type="ECO:0000313" key="2">
    <source>
        <dbReference type="Proteomes" id="UP001140817"/>
    </source>
</evidence>
<organism evidence="1 2">
    <name type="scientific">Terrisporobacter muris</name>
    <dbReference type="NCBI Taxonomy" id="2963284"/>
    <lineage>
        <taxon>Bacteria</taxon>
        <taxon>Bacillati</taxon>
        <taxon>Bacillota</taxon>
        <taxon>Clostridia</taxon>
        <taxon>Peptostreptococcales</taxon>
        <taxon>Peptostreptococcaceae</taxon>
        <taxon>Terrisporobacter</taxon>
    </lineage>
</organism>